<gene>
    <name evidence="3" type="ORF">M5D96_003816</name>
</gene>
<evidence type="ECO:0000259" key="1">
    <source>
        <dbReference type="Pfam" id="PF09324"/>
    </source>
</evidence>
<organism evidence="3 4">
    <name type="scientific">Drosophila gunungcola</name>
    <name type="common">fruit fly</name>
    <dbReference type="NCBI Taxonomy" id="103775"/>
    <lineage>
        <taxon>Eukaryota</taxon>
        <taxon>Metazoa</taxon>
        <taxon>Ecdysozoa</taxon>
        <taxon>Arthropoda</taxon>
        <taxon>Hexapoda</taxon>
        <taxon>Insecta</taxon>
        <taxon>Pterygota</taxon>
        <taxon>Neoptera</taxon>
        <taxon>Endopterygota</taxon>
        <taxon>Diptera</taxon>
        <taxon>Brachycera</taxon>
        <taxon>Muscomorpha</taxon>
        <taxon>Ephydroidea</taxon>
        <taxon>Drosophilidae</taxon>
        <taxon>Drosophila</taxon>
        <taxon>Sophophora</taxon>
    </lineage>
</organism>
<evidence type="ECO:0000313" key="3">
    <source>
        <dbReference type="EMBL" id="KAI8042503.1"/>
    </source>
</evidence>
<evidence type="ECO:0008006" key="5">
    <source>
        <dbReference type="Google" id="ProtNLM"/>
    </source>
</evidence>
<accession>A0A9P9YTJ7</accession>
<sequence length="389" mass="43181">MAGHNRSGSQDLSSQFINNCSGDAGDFRPQIVAVGTPLPSASLPHSVMQAPVMLTNKNLQCMRAILFLAHNNGGILGTSWHMVLQTLQHLVWILGLKPSTGGSLQAMPKPAVETNVGIQTAVMADLPVLSQMLSQLFESSQYLDDVALHHLIDALCKLSHEAMELAYANREPSLFAVAKLLETGLVNMPRIKVLWRPLTNHLLEVCQHRHIRMREWGVEAITYLVKSALQFKHKTPLKENMVSVIGCLLRYAVLFNFLFFFKELQTMLLSPLSELSTVLHADVRQRQLDCVLQILNTAGEILSFGWPAIIEIIGAVNEHHGEPLIRTAFQCLQLVITDFLTVMPWRCLPLCISTAAKFGSQTQELNISLTAIGLMVSDAMEVKQCFLIK</sequence>
<dbReference type="InterPro" id="IPR015403">
    <property type="entry name" value="Mon2/Sec7/BIG1-like_HDS"/>
</dbReference>
<dbReference type="Pfam" id="PF09324">
    <property type="entry name" value="Sec7-like_HDS"/>
    <property type="match status" value="1"/>
</dbReference>
<dbReference type="SUPFAM" id="SSF48371">
    <property type="entry name" value="ARM repeat"/>
    <property type="match status" value="1"/>
</dbReference>
<evidence type="ECO:0000259" key="2">
    <source>
        <dbReference type="Pfam" id="PF16206"/>
    </source>
</evidence>
<dbReference type="Proteomes" id="UP001059596">
    <property type="component" value="Unassembled WGS sequence"/>
</dbReference>
<reference evidence="3" key="1">
    <citation type="journal article" date="2023" name="Genome Biol. Evol.">
        <title>Long-read-based Genome Assembly of Drosophila gunungcola Reveals Fewer Chemosensory Genes in Flower-breeding Species.</title>
        <authorList>
            <person name="Negi A."/>
            <person name="Liao B.Y."/>
            <person name="Yeh S.D."/>
        </authorList>
    </citation>
    <scope>NUCLEOTIDE SEQUENCE</scope>
    <source>
        <strain evidence="3">Sukarami</strain>
    </source>
</reference>
<dbReference type="Pfam" id="PF16206">
    <property type="entry name" value="Mon2_C"/>
    <property type="match status" value="1"/>
</dbReference>
<name>A0A9P9YTJ7_9MUSC</name>
<protein>
    <recommendedName>
        <fullName evidence="5">Protein MON2 homolog</fullName>
    </recommendedName>
</protein>
<dbReference type="EMBL" id="JAMKOV010000002">
    <property type="protein sequence ID" value="KAI8042503.1"/>
    <property type="molecule type" value="Genomic_DNA"/>
</dbReference>
<proteinExistence type="predicted"/>
<dbReference type="AlphaFoldDB" id="A0A9P9YTJ7"/>
<dbReference type="InterPro" id="IPR016024">
    <property type="entry name" value="ARM-type_fold"/>
</dbReference>
<dbReference type="InterPro" id="IPR032817">
    <property type="entry name" value="Mon2_C"/>
</dbReference>
<feature type="domain" description="Mon2 C-terminal" evidence="2">
    <location>
        <begin position="337"/>
        <end position="376"/>
    </location>
</feature>
<evidence type="ECO:0000313" key="4">
    <source>
        <dbReference type="Proteomes" id="UP001059596"/>
    </source>
</evidence>
<feature type="domain" description="Mon2/Sec7/BIG1-like HDS" evidence="1">
    <location>
        <begin position="263"/>
        <end position="333"/>
    </location>
</feature>
<comment type="caution">
    <text evidence="3">The sequence shown here is derived from an EMBL/GenBank/DDBJ whole genome shotgun (WGS) entry which is preliminary data.</text>
</comment>
<keyword evidence="4" id="KW-1185">Reference proteome</keyword>